<feature type="domain" description="Reverse transcriptase/retrotransposon-derived protein RNase H-like" evidence="12">
    <location>
        <begin position="852"/>
        <end position="948"/>
    </location>
</feature>
<name>A0AAD8QS43_LOLMU</name>
<dbReference type="InterPro" id="IPR000477">
    <property type="entry name" value="RT_dom"/>
</dbReference>
<evidence type="ECO:0000256" key="8">
    <source>
        <dbReference type="ARBA" id="ARBA00023268"/>
    </source>
</evidence>
<dbReference type="Gene3D" id="3.10.10.10">
    <property type="entry name" value="HIV Type 1 Reverse Transcriptase, subunit A, domain 1"/>
    <property type="match status" value="1"/>
</dbReference>
<feature type="region of interest" description="Disordered" evidence="9">
    <location>
        <begin position="29"/>
        <end position="79"/>
    </location>
</feature>
<evidence type="ECO:0008006" key="15">
    <source>
        <dbReference type="Google" id="ProtNLM"/>
    </source>
</evidence>
<evidence type="ECO:0000256" key="3">
    <source>
        <dbReference type="ARBA" id="ARBA00022722"/>
    </source>
</evidence>
<dbReference type="SUPFAM" id="SSF56672">
    <property type="entry name" value="DNA/RNA polymerases"/>
    <property type="match status" value="1"/>
</dbReference>
<sequence length="1138" mass="126961">MEKKIGITDQGGALMDSAILRSVAKLGRSRGTVPVHVEKSTARSGRENSALETKARPPKKVWRPKQAKADAQASADADAEASADTNMVFILPSEFRAPSDEEVSVAQFDCGPRPVIFEKPRDRSYRHLKALYLRGYINGQPVSKMLVDTGAAVNIMPYSMLRRLGHSSDDLIKTNVTLSDFNGQASEAKGVLNVELTVGRKTIPTAFFIVDSKSNYAVLLGRDWIHANCCIPSTMHQCIIQWDGDEVEVVQADDSIEISLAAMSVWEADNQEPLSGISLEGCERIEASKNGGSYLGAIAALVIAVAPRRLSAGSSSLLPRPPGGPSLSSSSSPASSSSLSKSLRLPGQGQRRLAGGSSEEVSSSFLLPSPPRRRCPGEAVVVALLLRSPSARRGALPVGRGLVVLRPDGEVVARLIPVGNGAADVGRVGLLRVPLWRRLSEGEDWTERLDAERRKKKKKTWWRRVLLLCEGDEEGNYRKWPNKRGYSDLMLKQFPRTWCQNCQIVQKVPPPKEDPIFDLKPLPDNLKYAYIDDKKTYHVIISAKLSDFEEERLLEILKKHRGAIGYTLDDLKGISPSICQHAINMEDDAKPVVEHQRRLIPKMKDVVRNEVLKLLEAGIIYPIADSRWVSPVHCVPKKGGITVVPNDNDELIPQRVVVGYRMCIDFRKVNKVTKKDHYPLPFIDQMLERLSKNTHFCFLDGYSGFSQIVVRAKDQEKTTFTCPYGTYAYRRMPFGLCNAPATFQRCMSAIFHGFCEKIVERCEETNLVLNWEKCHFMVNEGIVLGHKISEKGIEVDRAKVEAIEKMPYPRDVKGIRSILGHAGFYRRFIKDFSKISKPLTNLLQKDVPFVFDDDCKEAFETLKKALTTAPVVEPPDWNLPFEIMCDASDFAVGAVLGQRVDKKLNVIHYASKTLDAAQRNYATTEKELLAVVFACDKFRPYIVDSKVTFILIMLQLDRKGADNPVADNLSRLENIAYDPVPVNDSFPNEQLAVIKMSSQGSSSEDYATRRKRELLQDLDQGTFVGWAEEERVVTRRKEMDEGVKEEVKKMSSIKREREAVGSTRIDTAASARRKNTREKRALRQAEICRGNSLPEGEIVAIVTVIELDFIGIIIIIISTIDTVISTAAPRLRCIDAIE</sequence>
<keyword evidence="10" id="KW-1133">Transmembrane helix</keyword>
<comment type="caution">
    <text evidence="13">The sequence shown here is derived from an EMBL/GenBank/DDBJ whole genome shotgun (WGS) entry which is preliminary data.</text>
</comment>
<dbReference type="GO" id="GO:0003723">
    <property type="term" value="F:RNA binding"/>
    <property type="evidence" value="ECO:0007669"/>
    <property type="project" value="UniProtKB-KW"/>
</dbReference>
<dbReference type="Pfam" id="PF17919">
    <property type="entry name" value="RT_RNaseH_2"/>
    <property type="match status" value="1"/>
</dbReference>
<dbReference type="GO" id="GO:0004519">
    <property type="term" value="F:endonuclease activity"/>
    <property type="evidence" value="ECO:0007669"/>
    <property type="project" value="UniProtKB-KW"/>
</dbReference>
<dbReference type="EMBL" id="JAUUTY010000007">
    <property type="protein sequence ID" value="KAK1607936.1"/>
    <property type="molecule type" value="Genomic_DNA"/>
</dbReference>
<evidence type="ECO:0000256" key="6">
    <source>
        <dbReference type="ARBA" id="ARBA00022884"/>
    </source>
</evidence>
<evidence type="ECO:0000259" key="11">
    <source>
        <dbReference type="Pfam" id="PF00078"/>
    </source>
</evidence>
<accession>A0AAD8QS43</accession>
<evidence type="ECO:0000259" key="12">
    <source>
        <dbReference type="Pfam" id="PF17919"/>
    </source>
</evidence>
<dbReference type="CDD" id="cd09274">
    <property type="entry name" value="RNase_HI_RT_Ty3"/>
    <property type="match status" value="1"/>
</dbReference>
<dbReference type="Gene3D" id="3.30.70.270">
    <property type="match status" value="3"/>
</dbReference>
<evidence type="ECO:0000313" key="13">
    <source>
        <dbReference type="EMBL" id="KAK1607936.1"/>
    </source>
</evidence>
<evidence type="ECO:0000313" key="14">
    <source>
        <dbReference type="Proteomes" id="UP001231189"/>
    </source>
</evidence>
<feature type="transmembrane region" description="Helical" evidence="10">
    <location>
        <begin position="1098"/>
        <end position="1120"/>
    </location>
</feature>
<keyword evidence="1" id="KW-0808">Transferase</keyword>
<keyword evidence="2" id="KW-0548">Nucleotidyltransferase</keyword>
<dbReference type="PROSITE" id="PS00141">
    <property type="entry name" value="ASP_PROTEASE"/>
    <property type="match status" value="1"/>
</dbReference>
<dbReference type="CDD" id="cd00303">
    <property type="entry name" value="retropepsin_like"/>
    <property type="match status" value="1"/>
</dbReference>
<dbReference type="PANTHER" id="PTHR37984:SF5">
    <property type="entry name" value="PROTEIN NYNRIN-LIKE"/>
    <property type="match status" value="1"/>
</dbReference>
<keyword evidence="4" id="KW-0378">Hydrolase</keyword>
<feature type="compositionally biased region" description="Low complexity" evidence="9">
    <location>
        <begin position="325"/>
        <end position="347"/>
    </location>
</feature>
<dbReference type="InterPro" id="IPR050951">
    <property type="entry name" value="Retrovirus_Pol_polyprotein"/>
</dbReference>
<keyword evidence="5" id="KW-0460">Magnesium</keyword>
<dbReference type="GO" id="GO:0016779">
    <property type="term" value="F:nucleotidyltransferase activity"/>
    <property type="evidence" value="ECO:0007669"/>
    <property type="project" value="UniProtKB-KW"/>
</dbReference>
<dbReference type="InterPro" id="IPR021109">
    <property type="entry name" value="Peptidase_aspartic_dom_sf"/>
</dbReference>
<dbReference type="Proteomes" id="UP001231189">
    <property type="component" value="Unassembled WGS sequence"/>
</dbReference>
<dbReference type="SUPFAM" id="SSF50630">
    <property type="entry name" value="Acid proteases"/>
    <property type="match status" value="1"/>
</dbReference>
<dbReference type="Gene3D" id="2.40.70.10">
    <property type="entry name" value="Acid Proteases"/>
    <property type="match status" value="1"/>
</dbReference>
<feature type="compositionally biased region" description="Basic residues" evidence="9">
    <location>
        <begin position="56"/>
        <end position="66"/>
    </location>
</feature>
<keyword evidence="7" id="KW-0229">DNA integration</keyword>
<protein>
    <recommendedName>
        <fullName evidence="15">Reverse transcriptase</fullName>
    </recommendedName>
</protein>
<dbReference type="AlphaFoldDB" id="A0AAD8QS43"/>
<dbReference type="InterPro" id="IPR043128">
    <property type="entry name" value="Rev_trsase/Diguanyl_cyclase"/>
</dbReference>
<dbReference type="GO" id="GO:0015074">
    <property type="term" value="P:DNA integration"/>
    <property type="evidence" value="ECO:0007669"/>
    <property type="project" value="UniProtKB-KW"/>
</dbReference>
<dbReference type="FunFam" id="3.10.20.370:FF:000001">
    <property type="entry name" value="Retrovirus-related Pol polyprotein from transposon 17.6-like protein"/>
    <property type="match status" value="1"/>
</dbReference>
<dbReference type="Pfam" id="PF00078">
    <property type="entry name" value="RVT_1"/>
    <property type="match status" value="1"/>
</dbReference>
<reference evidence="13" key="1">
    <citation type="submission" date="2023-07" db="EMBL/GenBank/DDBJ databases">
        <title>A chromosome-level genome assembly of Lolium multiflorum.</title>
        <authorList>
            <person name="Chen Y."/>
            <person name="Copetti D."/>
            <person name="Kolliker R."/>
            <person name="Studer B."/>
        </authorList>
    </citation>
    <scope>NUCLEOTIDE SEQUENCE</scope>
    <source>
        <strain evidence="13">02402/16</strain>
        <tissue evidence="13">Leaf</tissue>
    </source>
</reference>
<keyword evidence="3" id="KW-0540">Nuclease</keyword>
<proteinExistence type="predicted"/>
<gene>
    <name evidence="13" type="ORF">QYE76_031609</name>
</gene>
<feature type="compositionally biased region" description="Low complexity" evidence="9">
    <location>
        <begin position="357"/>
        <end position="367"/>
    </location>
</feature>
<feature type="compositionally biased region" description="Basic and acidic residues" evidence="9">
    <location>
        <begin position="36"/>
        <end position="46"/>
    </location>
</feature>
<dbReference type="InterPro" id="IPR043502">
    <property type="entry name" value="DNA/RNA_pol_sf"/>
</dbReference>
<feature type="region of interest" description="Disordered" evidence="9">
    <location>
        <begin position="314"/>
        <end position="369"/>
    </location>
</feature>
<dbReference type="FunFam" id="3.30.70.270:FF:000026">
    <property type="entry name" value="Transposon Ty3-G Gag-Pol polyprotein"/>
    <property type="match status" value="1"/>
</dbReference>
<dbReference type="InterPro" id="IPR041577">
    <property type="entry name" value="RT_RNaseH_2"/>
</dbReference>
<keyword evidence="10" id="KW-0472">Membrane</keyword>
<dbReference type="InterPro" id="IPR001969">
    <property type="entry name" value="Aspartic_peptidase_AS"/>
</dbReference>
<keyword evidence="4" id="KW-0255">Endonuclease</keyword>
<dbReference type="GO" id="GO:0006508">
    <property type="term" value="P:proteolysis"/>
    <property type="evidence" value="ECO:0007669"/>
    <property type="project" value="InterPro"/>
</dbReference>
<dbReference type="GO" id="GO:0004190">
    <property type="term" value="F:aspartic-type endopeptidase activity"/>
    <property type="evidence" value="ECO:0007669"/>
    <property type="project" value="InterPro"/>
</dbReference>
<evidence type="ECO:0000256" key="2">
    <source>
        <dbReference type="ARBA" id="ARBA00022695"/>
    </source>
</evidence>
<dbReference type="PANTHER" id="PTHR37984">
    <property type="entry name" value="PROTEIN CBG26694"/>
    <property type="match status" value="1"/>
</dbReference>
<evidence type="ECO:0000256" key="10">
    <source>
        <dbReference type="SAM" id="Phobius"/>
    </source>
</evidence>
<keyword evidence="6" id="KW-0694">RNA-binding</keyword>
<keyword evidence="10" id="KW-0812">Transmembrane</keyword>
<evidence type="ECO:0000256" key="1">
    <source>
        <dbReference type="ARBA" id="ARBA00022679"/>
    </source>
</evidence>
<evidence type="ECO:0000256" key="9">
    <source>
        <dbReference type="SAM" id="MobiDB-lite"/>
    </source>
</evidence>
<evidence type="ECO:0000256" key="4">
    <source>
        <dbReference type="ARBA" id="ARBA00022759"/>
    </source>
</evidence>
<keyword evidence="14" id="KW-1185">Reference proteome</keyword>
<organism evidence="13 14">
    <name type="scientific">Lolium multiflorum</name>
    <name type="common">Italian ryegrass</name>
    <name type="synonym">Lolium perenne subsp. multiflorum</name>
    <dbReference type="NCBI Taxonomy" id="4521"/>
    <lineage>
        <taxon>Eukaryota</taxon>
        <taxon>Viridiplantae</taxon>
        <taxon>Streptophyta</taxon>
        <taxon>Embryophyta</taxon>
        <taxon>Tracheophyta</taxon>
        <taxon>Spermatophyta</taxon>
        <taxon>Magnoliopsida</taxon>
        <taxon>Liliopsida</taxon>
        <taxon>Poales</taxon>
        <taxon>Poaceae</taxon>
        <taxon>BOP clade</taxon>
        <taxon>Pooideae</taxon>
        <taxon>Poodae</taxon>
        <taxon>Poeae</taxon>
        <taxon>Poeae Chloroplast Group 2 (Poeae type)</taxon>
        <taxon>Loliodinae</taxon>
        <taxon>Loliinae</taxon>
        <taxon>Lolium</taxon>
    </lineage>
</organism>
<feature type="compositionally biased region" description="Low complexity" evidence="9">
    <location>
        <begin position="69"/>
        <end position="79"/>
    </location>
</feature>
<dbReference type="CDD" id="cd01647">
    <property type="entry name" value="RT_LTR"/>
    <property type="match status" value="1"/>
</dbReference>
<dbReference type="Pfam" id="PF13975">
    <property type="entry name" value="gag-asp_proteas"/>
    <property type="match status" value="1"/>
</dbReference>
<keyword evidence="8" id="KW-0511">Multifunctional enzyme</keyword>
<evidence type="ECO:0000256" key="5">
    <source>
        <dbReference type="ARBA" id="ARBA00022842"/>
    </source>
</evidence>
<evidence type="ECO:0000256" key="7">
    <source>
        <dbReference type="ARBA" id="ARBA00022908"/>
    </source>
</evidence>
<feature type="domain" description="Reverse transcriptase" evidence="11">
    <location>
        <begin position="658"/>
        <end position="754"/>
    </location>
</feature>